<keyword evidence="4" id="KW-0645">Protease</keyword>
<keyword evidence="6" id="KW-0863">Zinc-finger</keyword>
<keyword evidence="7" id="KW-0833">Ubl conjugation pathway</keyword>
<keyword evidence="5" id="KW-0479">Metal-binding</keyword>
<dbReference type="Pfam" id="PF02338">
    <property type="entry name" value="OTU"/>
    <property type="match status" value="1"/>
</dbReference>
<reference evidence="14" key="1">
    <citation type="submission" date="2022-11" db="UniProtKB">
        <authorList>
            <consortium name="WormBaseParasite"/>
        </authorList>
    </citation>
    <scope>IDENTIFICATION</scope>
</reference>
<proteinExistence type="inferred from homology"/>
<evidence type="ECO:0000313" key="13">
    <source>
        <dbReference type="Proteomes" id="UP000887565"/>
    </source>
</evidence>
<feature type="region of interest" description="Disordered" evidence="11">
    <location>
        <begin position="557"/>
        <end position="583"/>
    </location>
</feature>
<dbReference type="GO" id="GO:0005737">
    <property type="term" value="C:cytoplasm"/>
    <property type="evidence" value="ECO:0007669"/>
    <property type="project" value="TreeGrafter"/>
</dbReference>
<keyword evidence="9" id="KW-0788">Thiol protease</keyword>
<dbReference type="CDD" id="cd22768">
    <property type="entry name" value="OTU_OTUD7"/>
    <property type="match status" value="1"/>
</dbReference>
<evidence type="ECO:0000256" key="7">
    <source>
        <dbReference type="ARBA" id="ARBA00022786"/>
    </source>
</evidence>
<feature type="compositionally biased region" description="Polar residues" evidence="11">
    <location>
        <begin position="346"/>
        <end position="364"/>
    </location>
</feature>
<evidence type="ECO:0000259" key="12">
    <source>
        <dbReference type="PROSITE" id="PS50802"/>
    </source>
</evidence>
<evidence type="ECO:0000313" key="14">
    <source>
        <dbReference type="WBParaSite" id="nRc.2.0.1.t33034-RA"/>
    </source>
</evidence>
<dbReference type="GO" id="GO:0071947">
    <property type="term" value="P:protein deubiquitination involved in ubiquitin-dependent protein catabolic process"/>
    <property type="evidence" value="ECO:0007669"/>
    <property type="project" value="TreeGrafter"/>
</dbReference>
<dbReference type="AlphaFoldDB" id="A0A915K2V9"/>
<dbReference type="GO" id="GO:0070536">
    <property type="term" value="P:protein K63-linked deubiquitination"/>
    <property type="evidence" value="ECO:0007669"/>
    <property type="project" value="TreeGrafter"/>
</dbReference>
<dbReference type="Gene3D" id="1.10.8.10">
    <property type="entry name" value="DNA helicase RuvA subunit, C-terminal domain"/>
    <property type="match status" value="1"/>
</dbReference>
<feature type="compositionally biased region" description="Polar residues" evidence="11">
    <location>
        <begin position="557"/>
        <end position="571"/>
    </location>
</feature>
<evidence type="ECO:0000256" key="5">
    <source>
        <dbReference type="ARBA" id="ARBA00022723"/>
    </source>
</evidence>
<dbReference type="InterPro" id="IPR003323">
    <property type="entry name" value="OTU_dom"/>
</dbReference>
<evidence type="ECO:0000256" key="1">
    <source>
        <dbReference type="ARBA" id="ARBA00000707"/>
    </source>
</evidence>
<evidence type="ECO:0000256" key="10">
    <source>
        <dbReference type="ARBA" id="ARBA00022833"/>
    </source>
</evidence>
<keyword evidence="13" id="KW-1185">Reference proteome</keyword>
<dbReference type="WBParaSite" id="nRc.2.0.1.t33034-RA">
    <property type="protein sequence ID" value="nRc.2.0.1.t33034-RA"/>
    <property type="gene ID" value="nRc.2.0.1.g33034"/>
</dbReference>
<dbReference type="GO" id="GO:0005634">
    <property type="term" value="C:nucleus"/>
    <property type="evidence" value="ECO:0007669"/>
    <property type="project" value="TreeGrafter"/>
</dbReference>
<dbReference type="GO" id="GO:0035871">
    <property type="term" value="P:protein K11-linked deubiquitination"/>
    <property type="evidence" value="ECO:0007669"/>
    <property type="project" value="TreeGrafter"/>
</dbReference>
<dbReference type="PANTHER" id="PTHR13367:SF27">
    <property type="entry name" value="OTU DOMAIN-CONTAINING PROTEIN"/>
    <property type="match status" value="1"/>
</dbReference>
<keyword evidence="10" id="KW-0862">Zinc</keyword>
<dbReference type="PANTHER" id="PTHR13367">
    <property type="entry name" value="UBIQUITIN THIOESTERASE"/>
    <property type="match status" value="1"/>
</dbReference>
<dbReference type="Pfam" id="PF14555">
    <property type="entry name" value="UBA_4"/>
    <property type="match status" value="1"/>
</dbReference>
<feature type="domain" description="OTU" evidence="12">
    <location>
        <begin position="231"/>
        <end position="446"/>
    </location>
</feature>
<dbReference type="EC" id="3.4.19.12" evidence="3"/>
<evidence type="ECO:0000256" key="8">
    <source>
        <dbReference type="ARBA" id="ARBA00022801"/>
    </source>
</evidence>
<comment type="catalytic activity">
    <reaction evidence="1">
        <text>Thiol-dependent hydrolysis of ester, thioester, amide, peptide and isopeptide bonds formed by the C-terminal Gly of ubiquitin (a 76-residue protein attached to proteins as an intracellular targeting signal).</text>
        <dbReference type="EC" id="3.4.19.12"/>
    </reaction>
</comment>
<dbReference type="GO" id="GO:0008270">
    <property type="term" value="F:zinc ion binding"/>
    <property type="evidence" value="ECO:0007669"/>
    <property type="project" value="UniProtKB-KW"/>
</dbReference>
<keyword evidence="8" id="KW-0378">Hydrolase</keyword>
<dbReference type="PROSITE" id="PS50802">
    <property type="entry name" value="OTU"/>
    <property type="match status" value="1"/>
</dbReference>
<evidence type="ECO:0000256" key="9">
    <source>
        <dbReference type="ARBA" id="ARBA00022807"/>
    </source>
</evidence>
<comment type="similarity">
    <text evidence="2">Belongs to the peptidase C64 family.</text>
</comment>
<dbReference type="InterPro" id="IPR051346">
    <property type="entry name" value="OTU_Deubiquitinase"/>
</dbReference>
<dbReference type="Proteomes" id="UP000887565">
    <property type="component" value="Unplaced"/>
</dbReference>
<dbReference type="GO" id="GO:0004843">
    <property type="term" value="F:cysteine-type deubiquitinase activity"/>
    <property type="evidence" value="ECO:0007669"/>
    <property type="project" value="UniProtKB-EC"/>
</dbReference>
<organism evidence="13 14">
    <name type="scientific">Romanomermis culicivorax</name>
    <name type="common">Nematode worm</name>
    <dbReference type="NCBI Taxonomy" id="13658"/>
    <lineage>
        <taxon>Eukaryota</taxon>
        <taxon>Metazoa</taxon>
        <taxon>Ecdysozoa</taxon>
        <taxon>Nematoda</taxon>
        <taxon>Enoplea</taxon>
        <taxon>Dorylaimia</taxon>
        <taxon>Mermithida</taxon>
        <taxon>Mermithoidea</taxon>
        <taxon>Mermithidae</taxon>
        <taxon>Romanomermis</taxon>
    </lineage>
</organism>
<evidence type="ECO:0000256" key="4">
    <source>
        <dbReference type="ARBA" id="ARBA00022670"/>
    </source>
</evidence>
<dbReference type="GO" id="GO:0070530">
    <property type="term" value="F:K63-linked polyubiquitin modification-dependent protein binding"/>
    <property type="evidence" value="ECO:0007669"/>
    <property type="project" value="TreeGrafter"/>
</dbReference>
<evidence type="ECO:0000256" key="6">
    <source>
        <dbReference type="ARBA" id="ARBA00022771"/>
    </source>
</evidence>
<evidence type="ECO:0000256" key="2">
    <source>
        <dbReference type="ARBA" id="ARBA00005865"/>
    </source>
</evidence>
<dbReference type="GO" id="GO:0071108">
    <property type="term" value="P:protein K48-linked deubiquitination"/>
    <property type="evidence" value="ECO:0007669"/>
    <property type="project" value="TreeGrafter"/>
</dbReference>
<accession>A0A915K2V9</accession>
<evidence type="ECO:0000256" key="3">
    <source>
        <dbReference type="ARBA" id="ARBA00012759"/>
    </source>
</evidence>
<name>A0A915K2V9_ROMCU</name>
<feature type="region of interest" description="Disordered" evidence="11">
    <location>
        <begin position="344"/>
        <end position="364"/>
    </location>
</feature>
<protein>
    <recommendedName>
        <fullName evidence="3">ubiquitinyl hydrolase 1</fullName>
        <ecNumber evidence="3">3.4.19.12</ecNumber>
    </recommendedName>
</protein>
<sequence length="681" mass="75711">MDNSLSDFISQTGADIIVAKDFLAATNWDVFRALKNYTAVYGNATKPQNNLNSCQQNRVRMNGNITDDVYPNGRTDFTFQLDSRLTTPLFDNDLNSNTVGLHRAFSNTKSNARILSDARNEISNDLGKFKRDNDNFTNEDQTDSFNNNKANAGVFTPKVTTTNVLQNGTTTAAQCYIETPSYTFTLPNLAEYEEEFRKFLEKDLIETSTQKTLENSGHLNWWTENGLCQKLWPLATTGDGNCLLHAASLAMWGFHDRLLMLRKALHLILTKGSRRHALWRRWRWQQTHQNNEAGLIFNEDEWRHEWENVVRLASPQPRSKPTSAEPLNQMHKYKHIYNGASRLESLPNQTNSSQQSNHEIAPNRTTGSDILYESLEEIHVFALAHVLKRPIIVIADTVLRDSSGEAFAPILFGGIYLPLECCPSECHRSPLLLCYDAAHFSALVPMQPQSQSERVPIAAIPITDKNRNLLTLNFCCDPGPDFTWWTDEQDAKISHNATLSVEQKLSTIGKYVDLIKLSNSSSSNKKSGSGSSSTSSASSSSIAAVVKFATRQKRNAAAQQSSTLIQNSPSNGRGGSATLRRCGSTGSIATSRLNVAAPSSDGGHESRRLGRFHKTAAQYLNATTRATWMRFTRSLKKRLKSRTRASTTTRVISLTNANNGNDRALTLPRAMANGPSGQGKL</sequence>
<evidence type="ECO:0000256" key="11">
    <source>
        <dbReference type="SAM" id="MobiDB-lite"/>
    </source>
</evidence>